<dbReference type="PANTHER" id="PTHR19444:SF13">
    <property type="entry name" value="PROTEIN UNC-93 HOMOLOG A"/>
    <property type="match status" value="1"/>
</dbReference>
<dbReference type="Proteomes" id="UP000762676">
    <property type="component" value="Unassembled WGS sequence"/>
</dbReference>
<dbReference type="Gene3D" id="1.20.1250.20">
    <property type="entry name" value="MFS general substrate transporter like domains"/>
    <property type="match status" value="1"/>
</dbReference>
<sequence>MYASAVIGSLLGPACAKLTSHKSNICLGFLGHLCYILANFLPTWGSLIPVSVFIGLSTGGLDMSRGIYLIEISKSYIYRKKLPDLELYGTISFFNGVFFCVFKATHITGNLLSSVIFQSTTYNESVFDGNKCGVKVSSASKGSPEFDQPSKEIIHALYAVYLACSIIGLATIVLGLPYLKKSIKERDSKTEALYKVLGHDTASCLSIMIYPKFMALIPAIMAKNIPLTFLYTGYTQAFVSCAVGVQWVGYSMAILGFVASLTALIANYLAQYTGRIAQFTAGMSVDIATVVIMLLWEPDSRTSPSLLMVVPMMAGFSQGILQPQQQGKHSVLLKLQPVYISQQFTQVRVTVSLFDLKFGALKSNFDTPQDNQQNVH</sequence>
<keyword evidence="4 6" id="KW-1133">Transmembrane helix</keyword>
<dbReference type="EMBL" id="BMAT01006737">
    <property type="protein sequence ID" value="GFS18825.1"/>
    <property type="molecule type" value="Genomic_DNA"/>
</dbReference>
<dbReference type="InterPro" id="IPR051951">
    <property type="entry name" value="UNC-93_regulatory"/>
</dbReference>
<evidence type="ECO:0000256" key="4">
    <source>
        <dbReference type="ARBA" id="ARBA00022989"/>
    </source>
</evidence>
<keyword evidence="5 6" id="KW-0472">Membrane</keyword>
<feature type="transmembrane region" description="Helical" evidence="6">
    <location>
        <begin position="247"/>
        <end position="269"/>
    </location>
</feature>
<dbReference type="PANTHER" id="PTHR19444">
    <property type="entry name" value="UNC-93 RELATED"/>
    <property type="match status" value="1"/>
</dbReference>
<evidence type="ECO:0000256" key="3">
    <source>
        <dbReference type="ARBA" id="ARBA00022692"/>
    </source>
</evidence>
<gene>
    <name evidence="7" type="ORF">ElyMa_003272700</name>
</gene>
<comment type="caution">
    <text evidence="7">The sequence shown here is derived from an EMBL/GenBank/DDBJ whole genome shotgun (WGS) entry which is preliminary data.</text>
</comment>
<keyword evidence="8" id="KW-1185">Reference proteome</keyword>
<dbReference type="GO" id="GO:0016020">
    <property type="term" value="C:membrane"/>
    <property type="evidence" value="ECO:0007669"/>
    <property type="project" value="UniProtKB-SubCell"/>
</dbReference>
<accession>A0AAV4J913</accession>
<evidence type="ECO:0000256" key="1">
    <source>
        <dbReference type="ARBA" id="ARBA00004141"/>
    </source>
</evidence>
<reference evidence="7 8" key="1">
    <citation type="journal article" date="2021" name="Elife">
        <title>Chloroplast acquisition without the gene transfer in kleptoplastic sea slugs, Plakobranchus ocellatus.</title>
        <authorList>
            <person name="Maeda T."/>
            <person name="Takahashi S."/>
            <person name="Yoshida T."/>
            <person name="Shimamura S."/>
            <person name="Takaki Y."/>
            <person name="Nagai Y."/>
            <person name="Toyoda A."/>
            <person name="Suzuki Y."/>
            <person name="Arimoto A."/>
            <person name="Ishii H."/>
            <person name="Satoh N."/>
            <person name="Nishiyama T."/>
            <person name="Hasebe M."/>
            <person name="Maruyama T."/>
            <person name="Minagawa J."/>
            <person name="Obokata J."/>
            <person name="Shigenobu S."/>
        </authorList>
    </citation>
    <scope>NUCLEOTIDE SEQUENCE [LARGE SCALE GENOMIC DNA]</scope>
</reference>
<protein>
    <submittedName>
        <fullName evidence="7">Unc-93-like protein A</fullName>
    </submittedName>
</protein>
<feature type="transmembrane region" description="Helical" evidence="6">
    <location>
        <begin position="153"/>
        <end position="179"/>
    </location>
</feature>
<proteinExistence type="inferred from homology"/>
<evidence type="ECO:0000256" key="2">
    <source>
        <dbReference type="ARBA" id="ARBA00009172"/>
    </source>
</evidence>
<feature type="transmembrane region" description="Helical" evidence="6">
    <location>
        <begin position="85"/>
        <end position="104"/>
    </location>
</feature>
<evidence type="ECO:0000313" key="7">
    <source>
        <dbReference type="EMBL" id="GFS18825.1"/>
    </source>
</evidence>
<dbReference type="InterPro" id="IPR036259">
    <property type="entry name" value="MFS_trans_sf"/>
</dbReference>
<dbReference type="InterPro" id="IPR010291">
    <property type="entry name" value="Ion_channel_UNC-93"/>
</dbReference>
<organism evidence="7 8">
    <name type="scientific">Elysia marginata</name>
    <dbReference type="NCBI Taxonomy" id="1093978"/>
    <lineage>
        <taxon>Eukaryota</taxon>
        <taxon>Metazoa</taxon>
        <taxon>Spiralia</taxon>
        <taxon>Lophotrochozoa</taxon>
        <taxon>Mollusca</taxon>
        <taxon>Gastropoda</taxon>
        <taxon>Heterobranchia</taxon>
        <taxon>Euthyneura</taxon>
        <taxon>Panpulmonata</taxon>
        <taxon>Sacoglossa</taxon>
        <taxon>Placobranchoidea</taxon>
        <taxon>Plakobranchidae</taxon>
        <taxon>Elysia</taxon>
    </lineage>
</organism>
<feature type="transmembrane region" description="Helical" evidence="6">
    <location>
        <begin position="213"/>
        <end position="235"/>
    </location>
</feature>
<evidence type="ECO:0000256" key="5">
    <source>
        <dbReference type="ARBA" id="ARBA00023136"/>
    </source>
</evidence>
<dbReference type="SUPFAM" id="SSF103473">
    <property type="entry name" value="MFS general substrate transporter"/>
    <property type="match status" value="1"/>
</dbReference>
<evidence type="ECO:0000256" key="6">
    <source>
        <dbReference type="SAM" id="Phobius"/>
    </source>
</evidence>
<feature type="transmembrane region" description="Helical" evidence="6">
    <location>
        <begin position="40"/>
        <end position="64"/>
    </location>
</feature>
<evidence type="ECO:0000313" key="8">
    <source>
        <dbReference type="Proteomes" id="UP000762676"/>
    </source>
</evidence>
<dbReference type="Pfam" id="PF05978">
    <property type="entry name" value="UNC-93"/>
    <property type="match status" value="1"/>
</dbReference>
<dbReference type="AlphaFoldDB" id="A0AAV4J913"/>
<keyword evidence="3 6" id="KW-0812">Transmembrane</keyword>
<comment type="subcellular location">
    <subcellularLocation>
        <location evidence="1">Membrane</location>
        <topology evidence="1">Multi-pass membrane protein</topology>
    </subcellularLocation>
</comment>
<name>A0AAV4J913_9GAST</name>
<comment type="similarity">
    <text evidence="2">Belongs to the unc-93 family.</text>
</comment>